<feature type="transmembrane region" description="Helical" evidence="5">
    <location>
        <begin position="175"/>
        <end position="195"/>
    </location>
</feature>
<keyword evidence="4 5" id="KW-0472">Membrane</keyword>
<dbReference type="InterPro" id="IPR052951">
    <property type="entry name" value="Tellurite_res_ion_channel"/>
</dbReference>
<feature type="transmembrane region" description="Helical" evidence="5">
    <location>
        <begin position="12"/>
        <end position="31"/>
    </location>
</feature>
<evidence type="ECO:0000313" key="6">
    <source>
        <dbReference type="EMBL" id="MFC7407494.1"/>
    </source>
</evidence>
<accession>A0ABW2QDG0</accession>
<dbReference type="Proteomes" id="UP001596501">
    <property type="component" value="Unassembled WGS sequence"/>
</dbReference>
<evidence type="ECO:0000256" key="5">
    <source>
        <dbReference type="SAM" id="Phobius"/>
    </source>
</evidence>
<feature type="transmembrane region" description="Helical" evidence="5">
    <location>
        <begin position="111"/>
        <end position="131"/>
    </location>
</feature>
<evidence type="ECO:0000256" key="4">
    <source>
        <dbReference type="ARBA" id="ARBA00023136"/>
    </source>
</evidence>
<organism evidence="6 7">
    <name type="scientific">Hydrogenophaga atypica</name>
    <dbReference type="NCBI Taxonomy" id="249409"/>
    <lineage>
        <taxon>Bacteria</taxon>
        <taxon>Pseudomonadati</taxon>
        <taxon>Pseudomonadota</taxon>
        <taxon>Betaproteobacteria</taxon>
        <taxon>Burkholderiales</taxon>
        <taxon>Comamonadaceae</taxon>
        <taxon>Hydrogenophaga</taxon>
    </lineage>
</organism>
<keyword evidence="2 5" id="KW-0812">Transmembrane</keyword>
<dbReference type="EMBL" id="JBHTCA010000001">
    <property type="protein sequence ID" value="MFC7407494.1"/>
    <property type="molecule type" value="Genomic_DNA"/>
</dbReference>
<dbReference type="PANTHER" id="PTHR37955:SF1">
    <property type="entry name" value="DEP DOMAIN-CONTAINING PROTEIN"/>
    <property type="match status" value="1"/>
</dbReference>
<comment type="subcellular location">
    <subcellularLocation>
        <location evidence="1">Membrane</location>
        <topology evidence="1">Multi-pass membrane protein</topology>
    </subcellularLocation>
</comment>
<feature type="transmembrane region" description="Helical" evidence="5">
    <location>
        <begin position="265"/>
        <end position="283"/>
    </location>
</feature>
<dbReference type="InterPro" id="IPR038665">
    <property type="entry name" value="Voltage-dep_anion_channel_sf"/>
</dbReference>
<evidence type="ECO:0000256" key="3">
    <source>
        <dbReference type="ARBA" id="ARBA00022989"/>
    </source>
</evidence>
<evidence type="ECO:0000256" key="1">
    <source>
        <dbReference type="ARBA" id="ARBA00004141"/>
    </source>
</evidence>
<feature type="transmembrane region" description="Helical" evidence="5">
    <location>
        <begin position="207"/>
        <end position="230"/>
    </location>
</feature>
<keyword evidence="7" id="KW-1185">Reference proteome</keyword>
<dbReference type="PANTHER" id="PTHR37955">
    <property type="entry name" value="TELLURITE RESISTANCE PROTEIN TEHA"/>
    <property type="match status" value="1"/>
</dbReference>
<dbReference type="RefSeq" id="WP_382219155.1">
    <property type="nucleotide sequence ID" value="NZ_JBHTCA010000001.1"/>
</dbReference>
<comment type="caution">
    <text evidence="6">The sequence shown here is derived from an EMBL/GenBank/DDBJ whole genome shotgun (WGS) entry which is preliminary data.</text>
</comment>
<feature type="transmembrane region" description="Helical" evidence="5">
    <location>
        <begin position="43"/>
        <end position="66"/>
    </location>
</feature>
<protein>
    <submittedName>
        <fullName evidence="6">SLAC1 anion channel family protein</fullName>
    </submittedName>
</protein>
<feature type="transmembrane region" description="Helical" evidence="5">
    <location>
        <begin position="86"/>
        <end position="105"/>
    </location>
</feature>
<dbReference type="CDD" id="cd09323">
    <property type="entry name" value="TDT_SLAC1_like"/>
    <property type="match status" value="1"/>
</dbReference>
<keyword evidence="3 5" id="KW-1133">Transmembrane helix</keyword>
<reference evidence="7" key="1">
    <citation type="journal article" date="2019" name="Int. J. Syst. Evol. Microbiol.">
        <title>The Global Catalogue of Microorganisms (GCM) 10K type strain sequencing project: providing services to taxonomists for standard genome sequencing and annotation.</title>
        <authorList>
            <consortium name="The Broad Institute Genomics Platform"/>
            <consortium name="The Broad Institute Genome Sequencing Center for Infectious Disease"/>
            <person name="Wu L."/>
            <person name="Ma J."/>
        </authorList>
    </citation>
    <scope>NUCLEOTIDE SEQUENCE [LARGE SCALE GENOMIC DNA]</scope>
    <source>
        <strain evidence="7">CGMCC 1.12371</strain>
    </source>
</reference>
<sequence length="336" mass="35009">MTATPSPTPLKFLVPGWFAIAMGLCGLSLAWSRAVPSLGELAGAIALAVGALALAVFVVLGGLSLLRLQRHPEAVVEDLRHPIRHAFVAAIPASVVLLATVATTLTGPSRLALAVWMLGAVAQFAVTVWVMARWLKGNREGGFVWAGITPVLFIPIVGNVLTPLAGVALGQPEWSAAQFGVGVVLWPVTLMLLAVRLGQIGLWPDRMLAATFITVAPPSVIGLGVLQLGAPPLLGWALWGLGLFFLCWSATLFKRVVAQPFSIAFWGLSFPLAAFTALTLRLSENAAPAFAHLGVVVLALTSIVIAALVLGTVQGLRRGSLLVAEPTPAAMVPTSA</sequence>
<proteinExistence type="predicted"/>
<evidence type="ECO:0000256" key="2">
    <source>
        <dbReference type="ARBA" id="ARBA00022692"/>
    </source>
</evidence>
<dbReference type="Gene3D" id="1.50.10.150">
    <property type="entry name" value="Voltage-dependent anion channel"/>
    <property type="match status" value="1"/>
</dbReference>
<dbReference type="InterPro" id="IPR004695">
    <property type="entry name" value="SLAC1/Mae1/Ssu1/TehA"/>
</dbReference>
<evidence type="ECO:0000313" key="7">
    <source>
        <dbReference type="Proteomes" id="UP001596501"/>
    </source>
</evidence>
<name>A0ABW2QDG0_9BURK</name>
<feature type="transmembrane region" description="Helical" evidence="5">
    <location>
        <begin position="236"/>
        <end position="253"/>
    </location>
</feature>
<dbReference type="Pfam" id="PF03595">
    <property type="entry name" value="SLAC1"/>
    <property type="match status" value="1"/>
</dbReference>
<feature type="transmembrane region" description="Helical" evidence="5">
    <location>
        <begin position="143"/>
        <end position="169"/>
    </location>
</feature>
<feature type="transmembrane region" description="Helical" evidence="5">
    <location>
        <begin position="289"/>
        <end position="310"/>
    </location>
</feature>
<gene>
    <name evidence="6" type="ORF">ACFQPB_01325</name>
</gene>